<sequence length="84" mass="9418">MDTQLSYTETASAPGWEKGRNGAELYAWANARGIAIYQRSKTVWIAAGSYRGRNFEVKGRSPAIALALWVEGAQYTGQRFYLMH</sequence>
<dbReference type="EMBL" id="QGGH01000022">
    <property type="protein sequence ID" value="PWJ86769.1"/>
    <property type="molecule type" value="Genomic_DNA"/>
</dbReference>
<dbReference type="Proteomes" id="UP000245631">
    <property type="component" value="Unassembled WGS sequence"/>
</dbReference>
<gene>
    <name evidence="1" type="ORF">C8D77_12231</name>
</gene>
<name>A0A8E2W5Z0_RHILI</name>
<reference evidence="1 2" key="1">
    <citation type="submission" date="2018-05" db="EMBL/GenBank/DDBJ databases">
        <title>Genomic Encyclopedia of Type Strains, Phase IV (KMG-IV): sequencing the most valuable type-strain genomes for metagenomic binning, comparative biology and taxonomic classification.</title>
        <authorList>
            <person name="Goeker M."/>
        </authorList>
    </citation>
    <scope>NUCLEOTIDE SEQUENCE [LARGE SCALE GENOMIC DNA]</scope>
    <source>
        <strain evidence="1 2">DSM 2626</strain>
    </source>
</reference>
<accession>A0A8E2W5Z0</accession>
<organism evidence="1 2">
    <name type="scientific">Rhizobium loti</name>
    <name type="common">Mesorhizobium loti</name>
    <dbReference type="NCBI Taxonomy" id="381"/>
    <lineage>
        <taxon>Bacteria</taxon>
        <taxon>Pseudomonadati</taxon>
        <taxon>Pseudomonadota</taxon>
        <taxon>Alphaproteobacteria</taxon>
        <taxon>Hyphomicrobiales</taxon>
        <taxon>Phyllobacteriaceae</taxon>
        <taxon>Mesorhizobium</taxon>
    </lineage>
</organism>
<dbReference type="AlphaFoldDB" id="A0A8E2W5Z0"/>
<proteinExistence type="predicted"/>
<comment type="caution">
    <text evidence="1">The sequence shown here is derived from an EMBL/GenBank/DDBJ whole genome shotgun (WGS) entry which is preliminary data.</text>
</comment>
<dbReference type="RefSeq" id="WP_127263302.1">
    <property type="nucleotide sequence ID" value="NZ_QGGH01000022.1"/>
</dbReference>
<dbReference type="GeneID" id="61056601"/>
<evidence type="ECO:0000313" key="2">
    <source>
        <dbReference type="Proteomes" id="UP000245631"/>
    </source>
</evidence>
<protein>
    <submittedName>
        <fullName evidence="1">Uncharacterized protein</fullName>
    </submittedName>
</protein>
<evidence type="ECO:0000313" key="1">
    <source>
        <dbReference type="EMBL" id="PWJ86769.1"/>
    </source>
</evidence>